<feature type="transmembrane region" description="Helical" evidence="9">
    <location>
        <begin position="646"/>
        <end position="666"/>
    </location>
</feature>
<keyword evidence="7" id="KW-0675">Receptor</keyword>
<dbReference type="GO" id="GO:0050906">
    <property type="term" value="P:detection of stimulus involved in sensory perception"/>
    <property type="evidence" value="ECO:0007669"/>
    <property type="project" value="UniProtKB-ARBA"/>
</dbReference>
<evidence type="ECO:0000256" key="5">
    <source>
        <dbReference type="ARBA" id="ARBA00022989"/>
    </source>
</evidence>
<evidence type="ECO:0000256" key="3">
    <source>
        <dbReference type="ARBA" id="ARBA00022475"/>
    </source>
</evidence>
<keyword evidence="8" id="KW-0325">Glycoprotein</keyword>
<evidence type="ECO:0000256" key="2">
    <source>
        <dbReference type="ARBA" id="ARBA00008685"/>
    </source>
</evidence>
<feature type="domain" description="Ionotropic glutamate receptor C-terminal" evidence="10">
    <location>
        <begin position="389"/>
        <end position="653"/>
    </location>
</feature>
<dbReference type="Gene3D" id="3.40.190.10">
    <property type="entry name" value="Periplasmic binding protein-like II"/>
    <property type="match status" value="1"/>
</dbReference>
<dbReference type="InParanoid" id="A0A067R4Z8"/>
<feature type="transmembrane region" description="Helical" evidence="9">
    <location>
        <begin position="452"/>
        <end position="472"/>
    </location>
</feature>
<dbReference type="eggNOG" id="KOG1054">
    <property type="taxonomic scope" value="Eukaryota"/>
</dbReference>
<reference evidence="11 12" key="1">
    <citation type="journal article" date="2014" name="Nat. Commun.">
        <title>Molecular traces of alternative social organization in a termite genome.</title>
        <authorList>
            <person name="Terrapon N."/>
            <person name="Li C."/>
            <person name="Robertson H.M."/>
            <person name="Ji L."/>
            <person name="Meng X."/>
            <person name="Booth W."/>
            <person name="Chen Z."/>
            <person name="Childers C.P."/>
            <person name="Glastad K.M."/>
            <person name="Gokhale K."/>
            <person name="Gowin J."/>
            <person name="Gronenberg W."/>
            <person name="Hermansen R.A."/>
            <person name="Hu H."/>
            <person name="Hunt B.G."/>
            <person name="Huylmans A.K."/>
            <person name="Khalil S.M."/>
            <person name="Mitchell R.D."/>
            <person name="Munoz-Torres M.C."/>
            <person name="Mustard J.A."/>
            <person name="Pan H."/>
            <person name="Reese J.T."/>
            <person name="Scharf M.E."/>
            <person name="Sun F."/>
            <person name="Vogel H."/>
            <person name="Xiao J."/>
            <person name="Yang W."/>
            <person name="Yang Z."/>
            <person name="Yang Z."/>
            <person name="Zhou J."/>
            <person name="Zhu J."/>
            <person name="Brent C.S."/>
            <person name="Elsik C.G."/>
            <person name="Goodisman M.A."/>
            <person name="Liberles D.A."/>
            <person name="Roe R.M."/>
            <person name="Vargo E.L."/>
            <person name="Vilcinskas A."/>
            <person name="Wang J."/>
            <person name="Bornberg-Bauer E."/>
            <person name="Korb J."/>
            <person name="Zhang G."/>
            <person name="Liebig J."/>
        </authorList>
    </citation>
    <scope>NUCLEOTIDE SEQUENCE [LARGE SCALE GENOMIC DNA]</scope>
    <source>
        <tissue evidence="11">Whole organism</tissue>
    </source>
</reference>
<keyword evidence="3" id="KW-1003">Cell membrane</keyword>
<dbReference type="Pfam" id="PF00060">
    <property type="entry name" value="Lig_chan"/>
    <property type="match status" value="1"/>
</dbReference>
<keyword evidence="12" id="KW-1185">Reference proteome</keyword>
<dbReference type="AlphaFoldDB" id="A0A067R4Z8"/>
<dbReference type="FunCoup" id="A0A067R4Z8">
    <property type="interactions" value="68"/>
</dbReference>
<evidence type="ECO:0000313" key="12">
    <source>
        <dbReference type="Proteomes" id="UP000027135"/>
    </source>
</evidence>
<dbReference type="Proteomes" id="UP000027135">
    <property type="component" value="Unassembled WGS sequence"/>
</dbReference>
<feature type="transmembrane region" description="Helical" evidence="9">
    <location>
        <begin position="388"/>
        <end position="409"/>
    </location>
</feature>
<organism evidence="11 12">
    <name type="scientific">Zootermopsis nevadensis</name>
    <name type="common">Dampwood termite</name>
    <dbReference type="NCBI Taxonomy" id="136037"/>
    <lineage>
        <taxon>Eukaryota</taxon>
        <taxon>Metazoa</taxon>
        <taxon>Ecdysozoa</taxon>
        <taxon>Arthropoda</taxon>
        <taxon>Hexapoda</taxon>
        <taxon>Insecta</taxon>
        <taxon>Pterygota</taxon>
        <taxon>Neoptera</taxon>
        <taxon>Polyneoptera</taxon>
        <taxon>Dictyoptera</taxon>
        <taxon>Blattodea</taxon>
        <taxon>Blattoidea</taxon>
        <taxon>Termitoidae</taxon>
        <taxon>Termopsidae</taxon>
        <taxon>Zootermopsis</taxon>
    </lineage>
</organism>
<gene>
    <name evidence="11" type="ORF">L798_11893</name>
</gene>
<evidence type="ECO:0000256" key="1">
    <source>
        <dbReference type="ARBA" id="ARBA00004651"/>
    </source>
</evidence>
<evidence type="ECO:0000313" key="11">
    <source>
        <dbReference type="EMBL" id="KDR14302.1"/>
    </source>
</evidence>
<dbReference type="SUPFAM" id="SSF53850">
    <property type="entry name" value="Periplasmic binding protein-like II"/>
    <property type="match status" value="1"/>
</dbReference>
<dbReference type="PANTHER" id="PTHR42643">
    <property type="entry name" value="IONOTROPIC RECEPTOR 20A-RELATED"/>
    <property type="match status" value="1"/>
</dbReference>
<dbReference type="OMA" id="CIAKREY"/>
<dbReference type="GO" id="GO:0015276">
    <property type="term" value="F:ligand-gated monoatomic ion channel activity"/>
    <property type="evidence" value="ECO:0007669"/>
    <property type="project" value="InterPro"/>
</dbReference>
<dbReference type="InterPro" id="IPR001320">
    <property type="entry name" value="Iontro_rcpt_C"/>
</dbReference>
<dbReference type="GO" id="GO:0005886">
    <property type="term" value="C:plasma membrane"/>
    <property type="evidence" value="ECO:0007669"/>
    <property type="project" value="UniProtKB-SubCell"/>
</dbReference>
<evidence type="ECO:0000256" key="9">
    <source>
        <dbReference type="SAM" id="Phobius"/>
    </source>
</evidence>
<evidence type="ECO:0000256" key="4">
    <source>
        <dbReference type="ARBA" id="ARBA00022692"/>
    </source>
</evidence>
<dbReference type="InterPro" id="IPR052192">
    <property type="entry name" value="Insect_Ionotropic_Sensory_Rcpt"/>
</dbReference>
<evidence type="ECO:0000256" key="6">
    <source>
        <dbReference type="ARBA" id="ARBA00023136"/>
    </source>
</evidence>
<protein>
    <recommendedName>
        <fullName evidence="10">Ionotropic glutamate receptor C-terminal domain-containing protein</fullName>
    </recommendedName>
</protein>
<dbReference type="PANTHER" id="PTHR42643:SF24">
    <property type="entry name" value="IONOTROPIC RECEPTOR 60A"/>
    <property type="match status" value="1"/>
</dbReference>
<comment type="similarity">
    <text evidence="2">Belongs to the glutamate-gated ion channel (TC 1.A.10.1) family.</text>
</comment>
<evidence type="ECO:0000259" key="10">
    <source>
        <dbReference type="Pfam" id="PF00060"/>
    </source>
</evidence>
<keyword evidence="5 9" id="KW-1133">Transmembrane helix</keyword>
<name>A0A067R4Z8_ZOONE</name>
<evidence type="ECO:0000256" key="7">
    <source>
        <dbReference type="ARBA" id="ARBA00023170"/>
    </source>
</evidence>
<sequence>METWRAISWLLTATCFHAHTRQQSHLATCINTIAENFFNPQGTTVVSLPTEVQLTDSDSNSTVFEDTLRTQDTNVLNLFLKQLHSSLRKTIVVSGHDHEMCKRLPNIISGPSLDLADWDWGTEIPPNPCKVYDKQDSYILWATGELNQQLERLKSYYNAWNARGRFLVVLERTGELPMILEELRQWKILNVVVLTPSSSEQDAFELYSWFPYQKPSGECGKLREAVLVDKCIAKREYLLRNASLFSAEFPNDLGGCPITVSTFPLDPHVMIGSNKDEGTDENGVRYTEGLDIRLINFMAKSLNASVRFLPPPPGDWSDFDERNYSWRGIVGDLIFRRADIGMCGTSYAFSFIRDLDLTVSYDVLEAVWVVPRAKVRPRWSSITRVFRLPMWLLLMAVMIVASVTMICLSKYQANYEEERSEYTTLSDCLSSAWAAMMGVAVARQPRTGPMRFFFIAWVIYSLAVSTVFQTFVSSFLVDPGLEKQIANVEDILSSGIRYGLHKTFQSFLYDLPGNQRDVMMNHTETCVKVEECALRVADQGNYATILASITAEYLNTYKTLDSTGVGKLYMLDEAKLWTNFQVFILPRGSEFLGTFNRLLSVAKESGLVTHFWKEMLTTATIKGGSIRTQPAVDDYAVFTLTYLQSAFYLLVLGHCIALCMFLAELMHRKWRTIRRHKMADRKRGHGLRRPRIARR</sequence>
<keyword evidence="4 9" id="KW-0812">Transmembrane</keyword>
<proteinExistence type="inferred from homology"/>
<comment type="subcellular location">
    <subcellularLocation>
        <location evidence="1">Cell membrane</location>
        <topology evidence="1">Multi-pass membrane protein</topology>
    </subcellularLocation>
</comment>
<dbReference type="Gene3D" id="1.10.287.70">
    <property type="match status" value="1"/>
</dbReference>
<keyword evidence="6 9" id="KW-0472">Membrane</keyword>
<accession>A0A067R4Z8</accession>
<evidence type="ECO:0000256" key="8">
    <source>
        <dbReference type="ARBA" id="ARBA00023180"/>
    </source>
</evidence>
<dbReference type="EMBL" id="KK852889">
    <property type="protein sequence ID" value="KDR14302.1"/>
    <property type="molecule type" value="Genomic_DNA"/>
</dbReference>